<geneLocation type="plasmid" evidence="1 2">
    <name>p10kb</name>
</geneLocation>
<keyword evidence="1" id="KW-0614">Plasmid</keyword>
<reference evidence="1 2" key="1">
    <citation type="journal article" date="2016" name="Genome Announc.">
        <title>Draft Genome Sequence of the Thermotolerant Cyanobacterium Desertifilum sp. IPPAS B-1220.</title>
        <authorList>
            <person name="Mironov K.S."/>
            <person name="Sinetova M.A."/>
            <person name="Bolatkhan K."/>
            <person name="Zayadan B.K."/>
            <person name="Ustinova V.V."/>
            <person name="Kupriyanova E.V."/>
            <person name="Skrypnik A.N."/>
            <person name="Gogoleva N.E."/>
            <person name="Gogolev Y.V."/>
            <person name="Los D.A."/>
        </authorList>
    </citation>
    <scope>NUCLEOTIDE SEQUENCE [LARGE SCALE GENOMIC DNA]</scope>
    <source>
        <strain evidence="1 2">IPPAS B-1220</strain>
    </source>
</reference>
<protein>
    <submittedName>
        <fullName evidence="1">Uncharacterized protein</fullName>
    </submittedName>
</protein>
<dbReference type="Proteomes" id="UP000095472">
    <property type="component" value="Plasmid p10kb"/>
</dbReference>
<name>A0ACD5H4X8_9CYAN</name>
<evidence type="ECO:0000313" key="2">
    <source>
        <dbReference type="Proteomes" id="UP000095472"/>
    </source>
</evidence>
<organism evidence="1 2">
    <name type="scientific">Desertifilum tharense IPPAS B-1220</name>
    <dbReference type="NCBI Taxonomy" id="1781255"/>
    <lineage>
        <taxon>Bacteria</taxon>
        <taxon>Bacillati</taxon>
        <taxon>Cyanobacteriota</taxon>
        <taxon>Cyanophyceae</taxon>
        <taxon>Desertifilales</taxon>
        <taxon>Desertifilaceae</taxon>
        <taxon>Desertifilum</taxon>
    </lineage>
</organism>
<accession>A0ACD5H4X8</accession>
<gene>
    <name evidence="1" type="ORF">BH720_037605</name>
</gene>
<sequence>MVVDLGLPPLFEEFPTFWNWMLLWRAMSLSRMARLMGSVSAMQYLSLLDSFVAVYGFAELIV</sequence>
<keyword evidence="2" id="KW-1185">Reference proteome</keyword>
<evidence type="ECO:0000313" key="1">
    <source>
        <dbReference type="EMBL" id="XPM67466.1"/>
    </source>
</evidence>
<dbReference type="EMBL" id="CP182910">
    <property type="protein sequence ID" value="XPM67466.1"/>
    <property type="molecule type" value="Genomic_DNA"/>
</dbReference>
<proteinExistence type="predicted"/>